<organism evidence="3 4">
    <name type="scientific">Paramuricea clavata</name>
    <name type="common">Red gorgonian</name>
    <name type="synonym">Violescent sea-whip</name>
    <dbReference type="NCBI Taxonomy" id="317549"/>
    <lineage>
        <taxon>Eukaryota</taxon>
        <taxon>Metazoa</taxon>
        <taxon>Cnidaria</taxon>
        <taxon>Anthozoa</taxon>
        <taxon>Octocorallia</taxon>
        <taxon>Malacalcyonacea</taxon>
        <taxon>Plexauridae</taxon>
        <taxon>Paramuricea</taxon>
    </lineage>
</organism>
<reference evidence="3" key="1">
    <citation type="submission" date="2020-04" db="EMBL/GenBank/DDBJ databases">
        <authorList>
            <person name="Alioto T."/>
            <person name="Alioto T."/>
            <person name="Gomez Garrido J."/>
        </authorList>
    </citation>
    <scope>NUCLEOTIDE SEQUENCE</scope>
    <source>
        <strain evidence="3">A484AB</strain>
    </source>
</reference>
<evidence type="ECO:0000256" key="1">
    <source>
        <dbReference type="SAM" id="Coils"/>
    </source>
</evidence>
<feature type="compositionally biased region" description="Basic residues" evidence="2">
    <location>
        <begin position="314"/>
        <end position="340"/>
    </location>
</feature>
<dbReference type="GO" id="GO:0005737">
    <property type="term" value="C:cytoplasm"/>
    <property type="evidence" value="ECO:0007669"/>
    <property type="project" value="TreeGrafter"/>
</dbReference>
<gene>
    <name evidence="3" type="ORF">PACLA_8A080790</name>
</gene>
<feature type="coiled-coil region" evidence="1">
    <location>
        <begin position="215"/>
        <end position="242"/>
    </location>
</feature>
<keyword evidence="1" id="KW-0175">Coiled coil</keyword>
<evidence type="ECO:0000313" key="3">
    <source>
        <dbReference type="EMBL" id="CAB4023453.1"/>
    </source>
</evidence>
<comment type="caution">
    <text evidence="3">The sequence shown here is derived from an EMBL/GenBank/DDBJ whole genome shotgun (WGS) entry which is preliminary data.</text>
</comment>
<dbReference type="Proteomes" id="UP001152795">
    <property type="component" value="Unassembled WGS sequence"/>
</dbReference>
<dbReference type="Pfam" id="PF03999">
    <property type="entry name" value="MAP65_ASE1"/>
    <property type="match status" value="1"/>
</dbReference>
<accession>A0A6S7J0E6</accession>
<dbReference type="OrthoDB" id="642895at2759"/>
<dbReference type="GO" id="GO:1990023">
    <property type="term" value="C:mitotic spindle midzone"/>
    <property type="evidence" value="ECO:0007669"/>
    <property type="project" value="TreeGrafter"/>
</dbReference>
<dbReference type="EMBL" id="CACRXK020012509">
    <property type="protein sequence ID" value="CAB4023453.1"/>
    <property type="molecule type" value="Genomic_DNA"/>
</dbReference>
<evidence type="ECO:0000256" key="2">
    <source>
        <dbReference type="SAM" id="MobiDB-lite"/>
    </source>
</evidence>
<keyword evidence="4" id="KW-1185">Reference proteome</keyword>
<dbReference type="GO" id="GO:0008017">
    <property type="term" value="F:microtubule binding"/>
    <property type="evidence" value="ECO:0007669"/>
    <property type="project" value="InterPro"/>
</dbReference>
<feature type="region of interest" description="Disordered" evidence="2">
    <location>
        <begin position="251"/>
        <end position="285"/>
    </location>
</feature>
<feature type="region of interest" description="Disordered" evidence="2">
    <location>
        <begin position="303"/>
        <end position="355"/>
    </location>
</feature>
<dbReference type="AlphaFoldDB" id="A0A6S7J0E6"/>
<dbReference type="PANTHER" id="PTHR19321">
    <property type="entry name" value="PROTEIN REGULATOR OF CYTOKINESIS 1 PRC1-RELATED"/>
    <property type="match status" value="1"/>
</dbReference>
<proteinExistence type="predicted"/>
<name>A0A6S7J0E6_PARCT</name>
<protein>
    <submittedName>
        <fullName evidence="3">Regulator of cytokinesis 1</fullName>
    </submittedName>
</protein>
<evidence type="ECO:0000313" key="4">
    <source>
        <dbReference type="Proteomes" id="UP001152795"/>
    </source>
</evidence>
<sequence>MQWHKIATLLEKQQKENFGKAARLREQLKRLWAKLDIEDSEQERCSAACSGFRPSAVLKLKAEVEKLEALKVLHIKKFIEGSRRELDEIWDKCYFGESQRREFTPAFDENFNEDALTLHEHQVEVMRNYYEENSAIFKLVEKRENMWKKFLEFESKENDPNRLFLNRGGALLKEMKTRNTVQKGLPKVVEELKNTIASWEHDNENLFLVNGERYLDVMERQWLNYEEEKKRAIAERQKAKKETLNKEMVYGCTPSKKTPAKTPQGKRLRSASKMNSTASSTATTPSRLFQSSVVCRSPLTPRKNLMSALNKPPKVAKGKVVKNQRRRSSRLSKKLAKKVSSKPLNATSSGSSRNSTMIVARSGRAVAKESLSSCTSYTDFASGLREQEPTEVLNSTRSQMVTFV</sequence>
<dbReference type="Gene3D" id="1.20.58.1520">
    <property type="match status" value="1"/>
</dbReference>
<feature type="compositionally biased region" description="Polar residues" evidence="2">
    <location>
        <begin position="343"/>
        <end position="355"/>
    </location>
</feature>
<dbReference type="InterPro" id="IPR007145">
    <property type="entry name" value="MAP65_Ase1_PRC1"/>
</dbReference>
<feature type="compositionally biased region" description="Low complexity" evidence="2">
    <location>
        <begin position="271"/>
        <end position="285"/>
    </location>
</feature>
<dbReference type="GO" id="GO:0051256">
    <property type="term" value="P:mitotic spindle midzone assembly"/>
    <property type="evidence" value="ECO:0007669"/>
    <property type="project" value="TreeGrafter"/>
</dbReference>
<dbReference type="PANTHER" id="PTHR19321:SF41">
    <property type="entry name" value="FASCETTO-RELATED"/>
    <property type="match status" value="1"/>
</dbReference>